<dbReference type="AlphaFoldDB" id="A0A7S9LQX2"/>
<keyword evidence="2" id="KW-1185">Reference proteome</keyword>
<evidence type="ECO:0000313" key="1">
    <source>
        <dbReference type="EMBL" id="QPH53471.1"/>
    </source>
</evidence>
<dbReference type="EMBL" id="CP064942">
    <property type="protein sequence ID" value="QPH53471.1"/>
    <property type="molecule type" value="Genomic_DNA"/>
</dbReference>
<gene>
    <name evidence="1" type="ORF">I0K15_17040</name>
</gene>
<accession>A0A7S9LQX2</accession>
<reference evidence="1 2" key="1">
    <citation type="submission" date="2020-11" db="EMBL/GenBank/DDBJ databases">
        <title>Description of Pontivivens ytuae sp. nov. isolated from deep sea sediment of Mariana Trench.</title>
        <authorList>
            <person name="Wang Z."/>
            <person name="Sun Q.-L."/>
            <person name="Xu X.-D."/>
            <person name="Tang Y.-Z."/>
            <person name="Zhang J."/>
        </authorList>
    </citation>
    <scope>NUCLEOTIDE SEQUENCE [LARGE SCALE GENOMIC DNA]</scope>
    <source>
        <strain evidence="1 2">MT2928</strain>
    </source>
</reference>
<evidence type="ECO:0000313" key="2">
    <source>
        <dbReference type="Proteomes" id="UP000594800"/>
    </source>
</evidence>
<protein>
    <submittedName>
        <fullName evidence="1">Uncharacterized protein</fullName>
    </submittedName>
</protein>
<name>A0A7S9LQX2_9RHOB</name>
<proteinExistence type="predicted"/>
<dbReference type="KEGG" id="poz:I0K15_17040"/>
<dbReference type="RefSeq" id="WP_196102680.1">
    <property type="nucleotide sequence ID" value="NZ_CP064942.1"/>
</dbReference>
<sequence>MLRPAVLLIGGLSAAAAGAEDAPRHIPLDEWRTLVDGRVLHYEADGRYVGREYYLPGSNRARFESADGTCGDGVWTYLEESRAYCFRWPWDTFCFHHLERADGSLAISTVTPAGDPVPSTPQDIVSITKDVFICGTENLS</sequence>
<dbReference type="Proteomes" id="UP000594800">
    <property type="component" value="Chromosome"/>
</dbReference>
<organism evidence="1 2">
    <name type="scientific">Pontivivens ytuae</name>
    <dbReference type="NCBI Taxonomy" id="2789856"/>
    <lineage>
        <taxon>Bacteria</taxon>
        <taxon>Pseudomonadati</taxon>
        <taxon>Pseudomonadota</taxon>
        <taxon>Alphaproteobacteria</taxon>
        <taxon>Rhodobacterales</taxon>
        <taxon>Paracoccaceae</taxon>
        <taxon>Pontivivens</taxon>
    </lineage>
</organism>